<dbReference type="SUPFAM" id="SSF53383">
    <property type="entry name" value="PLP-dependent transferases"/>
    <property type="match status" value="1"/>
</dbReference>
<comment type="cofactor">
    <cofactor evidence="1">
        <name>pyridoxal 5'-phosphate</name>
        <dbReference type="ChEBI" id="CHEBI:597326"/>
    </cofactor>
</comment>
<dbReference type="InterPro" id="IPR012337">
    <property type="entry name" value="RNaseH-like_sf"/>
</dbReference>
<dbReference type="PANTHER" id="PTHR48097:SF9">
    <property type="entry name" value="L-THREONINE ALDOLASE"/>
    <property type="match status" value="1"/>
</dbReference>
<dbReference type="PANTHER" id="PTHR48097">
    <property type="entry name" value="L-THREONINE ALDOLASE-RELATED"/>
    <property type="match status" value="1"/>
</dbReference>
<feature type="domain" description="Integrase zinc-binding" evidence="5">
    <location>
        <begin position="203"/>
        <end position="234"/>
    </location>
</feature>
<evidence type="ECO:0000259" key="4">
    <source>
        <dbReference type="Pfam" id="PF01212"/>
    </source>
</evidence>
<dbReference type="InterPro" id="IPR041588">
    <property type="entry name" value="Integrase_H2C2"/>
</dbReference>
<dbReference type="InterPro" id="IPR015424">
    <property type="entry name" value="PyrdxlP-dep_Trfase"/>
</dbReference>
<dbReference type="EMBL" id="BKCJ010004281">
    <property type="protein sequence ID" value="GEU60092.1"/>
    <property type="molecule type" value="Genomic_DNA"/>
</dbReference>
<dbReference type="Gene3D" id="3.30.420.10">
    <property type="entry name" value="Ribonuclease H-like superfamily/Ribonuclease H"/>
    <property type="match status" value="1"/>
</dbReference>
<accession>A0A6L2LHM2</accession>
<evidence type="ECO:0000256" key="2">
    <source>
        <dbReference type="ARBA" id="ARBA00006966"/>
    </source>
</evidence>
<sequence>MVIRTLDLRSNTVTKPTETMRLAMLNAEVDDDTLIYDPTVRQLQTEMARITGKEAALFVPSGTMGNLINVLVHCQIRGSEVILGSNSHIHIYENGGIATLGGVHPRTVNNNEDGTMDINLIESAIRNPDVEIYFPRTRLICLKILMLSIAGGRFLSVEYIDQVGELAKKHGLQLHIDGARIFNAAVAQQEAAKDLKALTKWLKLIMDEAHTSRYSVHPGTDKMYCDLRDLYWWPYRNGRFSSHFWRALQKALGTLLDMSTAYHPQTNGQSKRNIQTLEDMLRECVMDFEGKVGESQLIGHEIVQETTEKIMQIKESLSAEVTPRAELYSRHISCVEPQEELNLLGSEKINSEPSTRTFSPPHRLLPSSVELWGPEFL</sequence>
<reference evidence="6" key="1">
    <citation type="journal article" date="2019" name="Sci. Rep.">
        <title>Draft genome of Tanacetum cinerariifolium, the natural source of mosquito coil.</title>
        <authorList>
            <person name="Yamashiro T."/>
            <person name="Shiraishi A."/>
            <person name="Satake H."/>
            <person name="Nakayama K."/>
        </authorList>
    </citation>
    <scope>NUCLEOTIDE SEQUENCE</scope>
</reference>
<comment type="caution">
    <text evidence="6">The sequence shown here is derived from an EMBL/GenBank/DDBJ whole genome shotgun (WGS) entry which is preliminary data.</text>
</comment>
<dbReference type="InterPro" id="IPR015421">
    <property type="entry name" value="PyrdxlP-dep_Trfase_major"/>
</dbReference>
<evidence type="ECO:0000256" key="3">
    <source>
        <dbReference type="ARBA" id="ARBA00022898"/>
    </source>
</evidence>
<dbReference type="NCBIfam" id="NF041359">
    <property type="entry name" value="GntG_guanitoxin"/>
    <property type="match status" value="1"/>
</dbReference>
<dbReference type="InterPro" id="IPR036397">
    <property type="entry name" value="RNaseH_sf"/>
</dbReference>
<dbReference type="GO" id="GO:0006545">
    <property type="term" value="P:glycine biosynthetic process"/>
    <property type="evidence" value="ECO:0007669"/>
    <property type="project" value="TreeGrafter"/>
</dbReference>
<evidence type="ECO:0000256" key="1">
    <source>
        <dbReference type="ARBA" id="ARBA00001933"/>
    </source>
</evidence>
<dbReference type="AlphaFoldDB" id="A0A6L2LHM2"/>
<gene>
    <name evidence="6" type="ORF">Tci_032070</name>
</gene>
<dbReference type="Gene3D" id="3.40.640.10">
    <property type="entry name" value="Type I PLP-dependent aspartate aminotransferase-like (Major domain)"/>
    <property type="match status" value="1"/>
</dbReference>
<name>A0A6L2LHM2_TANCI</name>
<dbReference type="GO" id="GO:0008732">
    <property type="term" value="F:L-allo-threonine aldolase activity"/>
    <property type="evidence" value="ECO:0007669"/>
    <property type="project" value="TreeGrafter"/>
</dbReference>
<feature type="domain" description="Aromatic amino acid beta-eliminating lyase/threonine aldolase" evidence="4">
    <location>
        <begin position="7"/>
        <end position="195"/>
    </location>
</feature>
<keyword evidence="3" id="KW-0663">Pyridoxal phosphate</keyword>
<evidence type="ECO:0000313" key="6">
    <source>
        <dbReference type="EMBL" id="GEU60092.1"/>
    </source>
</evidence>
<organism evidence="6">
    <name type="scientific">Tanacetum cinerariifolium</name>
    <name type="common">Dalmatian daisy</name>
    <name type="synonym">Chrysanthemum cinerariifolium</name>
    <dbReference type="NCBI Taxonomy" id="118510"/>
    <lineage>
        <taxon>Eukaryota</taxon>
        <taxon>Viridiplantae</taxon>
        <taxon>Streptophyta</taxon>
        <taxon>Embryophyta</taxon>
        <taxon>Tracheophyta</taxon>
        <taxon>Spermatophyta</taxon>
        <taxon>Magnoliopsida</taxon>
        <taxon>eudicotyledons</taxon>
        <taxon>Gunneridae</taxon>
        <taxon>Pentapetalae</taxon>
        <taxon>asterids</taxon>
        <taxon>campanulids</taxon>
        <taxon>Asterales</taxon>
        <taxon>Asteraceae</taxon>
        <taxon>Asteroideae</taxon>
        <taxon>Anthemideae</taxon>
        <taxon>Anthemidinae</taxon>
        <taxon>Tanacetum</taxon>
    </lineage>
</organism>
<protein>
    <submittedName>
        <fullName evidence="6">Probable low-specificity L-threonine aldolase 1</fullName>
    </submittedName>
</protein>
<proteinExistence type="inferred from homology"/>
<evidence type="ECO:0000259" key="5">
    <source>
        <dbReference type="Pfam" id="PF17921"/>
    </source>
</evidence>
<dbReference type="SUPFAM" id="SSF53098">
    <property type="entry name" value="Ribonuclease H-like"/>
    <property type="match status" value="1"/>
</dbReference>
<dbReference type="Pfam" id="PF17921">
    <property type="entry name" value="Integrase_H2C2"/>
    <property type="match status" value="1"/>
</dbReference>
<dbReference type="GO" id="GO:0005829">
    <property type="term" value="C:cytosol"/>
    <property type="evidence" value="ECO:0007669"/>
    <property type="project" value="TreeGrafter"/>
</dbReference>
<dbReference type="GO" id="GO:0006567">
    <property type="term" value="P:L-threonine catabolic process"/>
    <property type="evidence" value="ECO:0007669"/>
    <property type="project" value="TreeGrafter"/>
</dbReference>
<dbReference type="GO" id="GO:0003676">
    <property type="term" value="F:nucleic acid binding"/>
    <property type="evidence" value="ECO:0007669"/>
    <property type="project" value="InterPro"/>
</dbReference>
<dbReference type="InterPro" id="IPR001597">
    <property type="entry name" value="ArAA_b-elim_lyase/Thr_aldolase"/>
</dbReference>
<comment type="similarity">
    <text evidence="2">Belongs to the threonine aldolase family.</text>
</comment>
<dbReference type="InterPro" id="IPR023603">
    <property type="entry name" value="Low_specificity_L-TA-like"/>
</dbReference>
<dbReference type="Pfam" id="PF01212">
    <property type="entry name" value="Beta_elim_lyase"/>
    <property type="match status" value="1"/>
</dbReference>